<protein>
    <submittedName>
        <fullName evidence="1">Glutamate receptor 2.9-like</fullName>
    </submittedName>
</protein>
<dbReference type="Proteomes" id="UP000250235">
    <property type="component" value="Unassembled WGS sequence"/>
</dbReference>
<name>A0A2Z6ZUF7_9LAMI</name>
<dbReference type="AlphaFoldDB" id="A0A2Z6ZUF7"/>
<keyword evidence="1" id="KW-0675">Receptor</keyword>
<reference evidence="1 2" key="1">
    <citation type="journal article" date="2015" name="Proc. Natl. Acad. Sci. U.S.A.">
        <title>The resurrection genome of Boea hygrometrica: A blueprint for survival of dehydration.</title>
        <authorList>
            <person name="Xiao L."/>
            <person name="Yang G."/>
            <person name="Zhang L."/>
            <person name="Yang X."/>
            <person name="Zhao S."/>
            <person name="Ji Z."/>
            <person name="Zhou Q."/>
            <person name="Hu M."/>
            <person name="Wang Y."/>
            <person name="Chen M."/>
            <person name="Xu Y."/>
            <person name="Jin H."/>
            <person name="Xiao X."/>
            <person name="Hu G."/>
            <person name="Bao F."/>
            <person name="Hu Y."/>
            <person name="Wan P."/>
            <person name="Li L."/>
            <person name="Deng X."/>
            <person name="Kuang T."/>
            <person name="Xiang C."/>
            <person name="Zhu J.K."/>
            <person name="Oliver M.J."/>
            <person name="He Y."/>
        </authorList>
    </citation>
    <scope>NUCLEOTIDE SEQUENCE [LARGE SCALE GENOMIC DNA]</scope>
    <source>
        <strain evidence="2">cv. XS01</strain>
    </source>
</reference>
<evidence type="ECO:0000313" key="1">
    <source>
        <dbReference type="EMBL" id="KZT76905.1"/>
    </source>
</evidence>
<organism evidence="1 2">
    <name type="scientific">Dorcoceras hygrometricum</name>
    <dbReference type="NCBI Taxonomy" id="472368"/>
    <lineage>
        <taxon>Eukaryota</taxon>
        <taxon>Viridiplantae</taxon>
        <taxon>Streptophyta</taxon>
        <taxon>Embryophyta</taxon>
        <taxon>Tracheophyta</taxon>
        <taxon>Spermatophyta</taxon>
        <taxon>Magnoliopsida</taxon>
        <taxon>eudicotyledons</taxon>
        <taxon>Gunneridae</taxon>
        <taxon>Pentapetalae</taxon>
        <taxon>asterids</taxon>
        <taxon>lamiids</taxon>
        <taxon>Lamiales</taxon>
        <taxon>Gesneriaceae</taxon>
        <taxon>Didymocarpoideae</taxon>
        <taxon>Trichosporeae</taxon>
        <taxon>Loxocarpinae</taxon>
        <taxon>Dorcoceras</taxon>
    </lineage>
</organism>
<dbReference type="EMBL" id="KV083635">
    <property type="protein sequence ID" value="KZT76905.1"/>
    <property type="molecule type" value="Genomic_DNA"/>
</dbReference>
<evidence type="ECO:0000313" key="2">
    <source>
        <dbReference type="Proteomes" id="UP000250235"/>
    </source>
</evidence>
<gene>
    <name evidence="1" type="ORF">F511_46069</name>
</gene>
<keyword evidence="2" id="KW-1185">Reference proteome</keyword>
<sequence length="81" mass="8844">MLADDERLCAPLLVAREVAKHCTGGLLLRRLCDDGWPMSTAVGAAVRRAWRDVSRDCRAIFHVAPPPAGHRSGDVVTADFF</sequence>
<accession>A0A2Z6ZUF7</accession>
<proteinExistence type="predicted"/>